<protein>
    <recommendedName>
        <fullName evidence="4">EF-hand domain-containing protein</fullName>
    </recommendedName>
</protein>
<dbReference type="Gene3D" id="1.10.238.10">
    <property type="entry name" value="EF-hand"/>
    <property type="match status" value="2"/>
</dbReference>
<dbReference type="PROSITE" id="PS00018">
    <property type="entry name" value="EF_HAND_1"/>
    <property type="match status" value="1"/>
</dbReference>
<feature type="domain" description="EF-hand" evidence="4">
    <location>
        <begin position="150"/>
        <end position="185"/>
    </location>
</feature>
<organism evidence="5 6">
    <name type="scientific">Symbiodinium pilosum</name>
    <name type="common">Dinoflagellate</name>
    <dbReference type="NCBI Taxonomy" id="2952"/>
    <lineage>
        <taxon>Eukaryota</taxon>
        <taxon>Sar</taxon>
        <taxon>Alveolata</taxon>
        <taxon>Dinophyceae</taxon>
        <taxon>Suessiales</taxon>
        <taxon>Symbiodiniaceae</taxon>
        <taxon>Symbiodinium</taxon>
    </lineage>
</organism>
<dbReference type="InterPro" id="IPR002048">
    <property type="entry name" value="EF_hand_dom"/>
</dbReference>
<evidence type="ECO:0000256" key="3">
    <source>
        <dbReference type="ARBA" id="ARBA00022837"/>
    </source>
</evidence>
<dbReference type="Pfam" id="PF13499">
    <property type="entry name" value="EF-hand_7"/>
    <property type="match status" value="1"/>
</dbReference>
<reference evidence="5" key="1">
    <citation type="submission" date="2021-02" db="EMBL/GenBank/DDBJ databases">
        <authorList>
            <person name="Dougan E. K."/>
            <person name="Rhodes N."/>
            <person name="Thang M."/>
            <person name="Chan C."/>
        </authorList>
    </citation>
    <scope>NUCLEOTIDE SEQUENCE</scope>
</reference>
<evidence type="ECO:0000256" key="2">
    <source>
        <dbReference type="ARBA" id="ARBA00022737"/>
    </source>
</evidence>
<keyword evidence="2" id="KW-0677">Repeat</keyword>
<name>A0A812PNC7_SYMPI</name>
<dbReference type="InterPro" id="IPR011992">
    <property type="entry name" value="EF-hand-dom_pair"/>
</dbReference>
<keyword evidence="6" id="KW-1185">Reference proteome</keyword>
<dbReference type="PANTHER" id="PTHR34524">
    <property type="entry name" value="CALCYPHOSIN"/>
    <property type="match status" value="1"/>
</dbReference>
<dbReference type="EMBL" id="CAJNIZ010014213">
    <property type="protein sequence ID" value="CAE7359197.1"/>
    <property type="molecule type" value="Genomic_DNA"/>
</dbReference>
<evidence type="ECO:0000256" key="1">
    <source>
        <dbReference type="ARBA" id="ARBA00022723"/>
    </source>
</evidence>
<proteinExistence type="predicted"/>
<dbReference type="PANTHER" id="PTHR34524:SF6">
    <property type="entry name" value="CALCYPHOSINE LIKE"/>
    <property type="match status" value="1"/>
</dbReference>
<sequence>MALETQPDYDSMSRRAVSKEWNKHVDFELRMELRKLMQDVGDKLILKFKHVRDAFRPLNLQRLGKITREEMVNFFRGFGHPEEVANRIFDLLDQENKGEIEYSVFMSHFESVLGRDFRSSAEQPPIYLEDPIHCKEVNETADMLKRRLLTRSRNMQEAFRTLDSDHDGRVSRAELRLFGKKVGVTPESCDQLFDALDVEGVGSINFLQFTRIFPEGKNVGTPRAVQTLPVPPAPQLL</sequence>
<accession>A0A812PNC7</accession>
<evidence type="ECO:0000313" key="6">
    <source>
        <dbReference type="Proteomes" id="UP000649617"/>
    </source>
</evidence>
<dbReference type="InterPro" id="IPR051581">
    <property type="entry name" value="Ca-bind"/>
</dbReference>
<feature type="domain" description="EF-hand" evidence="4">
    <location>
        <begin position="80"/>
        <end position="115"/>
    </location>
</feature>
<dbReference type="CDD" id="cd00051">
    <property type="entry name" value="EFh"/>
    <property type="match status" value="1"/>
</dbReference>
<dbReference type="SUPFAM" id="SSF47473">
    <property type="entry name" value="EF-hand"/>
    <property type="match status" value="1"/>
</dbReference>
<dbReference type="GO" id="GO:0005509">
    <property type="term" value="F:calcium ion binding"/>
    <property type="evidence" value="ECO:0007669"/>
    <property type="project" value="InterPro"/>
</dbReference>
<dbReference type="AlphaFoldDB" id="A0A812PNC7"/>
<keyword evidence="1" id="KW-0479">Metal-binding</keyword>
<dbReference type="Proteomes" id="UP000649617">
    <property type="component" value="Unassembled WGS sequence"/>
</dbReference>
<gene>
    <name evidence="5" type="ORF">SPIL2461_LOCUS8576</name>
</gene>
<evidence type="ECO:0000313" key="5">
    <source>
        <dbReference type="EMBL" id="CAE7359197.1"/>
    </source>
</evidence>
<dbReference type="PROSITE" id="PS50222">
    <property type="entry name" value="EF_HAND_2"/>
    <property type="match status" value="2"/>
</dbReference>
<dbReference type="OrthoDB" id="428835at2759"/>
<dbReference type="InterPro" id="IPR018247">
    <property type="entry name" value="EF_Hand_1_Ca_BS"/>
</dbReference>
<dbReference type="SMART" id="SM00054">
    <property type="entry name" value="EFh"/>
    <property type="match status" value="4"/>
</dbReference>
<comment type="caution">
    <text evidence="5">The sequence shown here is derived from an EMBL/GenBank/DDBJ whole genome shotgun (WGS) entry which is preliminary data.</text>
</comment>
<keyword evidence="3" id="KW-0106">Calcium</keyword>
<evidence type="ECO:0000259" key="4">
    <source>
        <dbReference type="PROSITE" id="PS50222"/>
    </source>
</evidence>